<keyword evidence="1" id="KW-0696">RNA-directed RNA polymerase</keyword>
<keyword evidence="1" id="KW-0808">Transferase</keyword>
<evidence type="ECO:0000313" key="1">
    <source>
        <dbReference type="EMBL" id="WNH24526.1"/>
    </source>
</evidence>
<dbReference type="GO" id="GO:0003968">
    <property type="term" value="F:RNA-directed RNA polymerase activity"/>
    <property type="evidence" value="ECO:0007669"/>
    <property type="project" value="UniProtKB-KW"/>
</dbReference>
<accession>A0AA96C3M7</accession>
<organism evidence="1">
    <name type="scientific">Heterobasidion ambi-like virus 14</name>
    <dbReference type="NCBI Taxonomy" id="3075968"/>
    <lineage>
        <taxon>Viruses</taxon>
        <taxon>Riboviria</taxon>
    </lineage>
</organism>
<proteinExistence type="predicted"/>
<protein>
    <submittedName>
        <fullName evidence="1">RNA-dependent RNA polymerase</fullName>
    </submittedName>
</protein>
<keyword evidence="1" id="KW-0548">Nucleotidyltransferase</keyword>
<name>A0AA96C3M7_9VIRU</name>
<reference evidence="1" key="1">
    <citation type="submission" date="2023-07" db="EMBL/GenBank/DDBJ databases">
        <authorList>
            <person name="Kashif M."/>
            <person name="Roininen E."/>
            <person name="Poimala A."/>
            <person name="Vainio E.J."/>
            <person name="Hantula J."/>
            <person name="Sutela S."/>
        </authorList>
    </citation>
    <scope>NUCLEOTIDE SEQUENCE</scope>
    <source>
        <strain evidence="1">HetAlV14-an2</strain>
    </source>
</reference>
<sequence>MHPKGGPRFSKENSQVCPFKVYVMSILVKSIIQSGHFDLALLTESLPFMTIAQRKVLLSFCRVQNAQNYRLKADLHELQSSQQNTFIYRDTICYLQDVLDNLEKYRFQPLTLGLMSMIIRTVYHDDETELEKAMSKSFDKEFLAATTPAVEPSFNFSCFLSENVLDRDIPLSPSHEPSPHMGYKLHIGLALLRDRMMRDQPLIPTYSRSKNCSRSMARSFCDYSNSPLKLSEITTLECMKFYGQSGIRASGHTEMRSVFRFTDLAPRTYYSTGGFSYWDACYMKKFCYELTTLLPTCSPKDHTRSNIQRLHYQPGNTVLLYDYSSFTSSLPAMSKFTNDLSHFFSGCVLKIFDPFEGVVHIDVGDMLRRYNLSVNQDLLFDVGRLVESDEYGMDESFYMANNGPLGAQGNINLSMLLHAINITAAQDNLDRQNCVGDDAIVVFDERRYSKGYFIVIINLLGAVNESKTIWMKAYQHQTSRQREDEGWHFMKRPIVVYWEYIWTGTLIDFPNTYIWEKPDTYHIQRPEGIRIVTTFLGQVSSFFDDCLLHSTDISGDEMELALGLLRSLYHRLRLPLRGAFPGYWVRIQRFHIDEAIKFQAIPALNIENYGRPWREVLWDGVDDIEDFEDIERDCNQRVMRMSYEWTECTKSKIMALLSDFGYGEMKLVIRRYARTMEDRSIWLDPERNIPVYRFRMCSDLPEPFVELLGAYNLDTFVISTD</sequence>
<dbReference type="EMBL" id="OR343734">
    <property type="protein sequence ID" value="WNH24526.1"/>
    <property type="molecule type" value="Genomic_RNA"/>
</dbReference>